<dbReference type="AlphaFoldDB" id="A0A1R1XTC3"/>
<dbReference type="Pfam" id="PF03732">
    <property type="entry name" value="Retrotrans_gag"/>
    <property type="match status" value="1"/>
</dbReference>
<dbReference type="EMBL" id="LSSN01001911">
    <property type="protein sequence ID" value="OMJ17865.1"/>
    <property type="molecule type" value="Genomic_DNA"/>
</dbReference>
<keyword evidence="3" id="KW-1185">Reference proteome</keyword>
<name>A0A1R1XTC3_9FUNG</name>
<dbReference type="PANTHER" id="PTHR15503:SF22">
    <property type="entry name" value="TRANSPOSON TY3-I GAG POLYPROTEIN"/>
    <property type="match status" value="1"/>
</dbReference>
<gene>
    <name evidence="2" type="ORF">AYI70_g5698</name>
</gene>
<organism evidence="2 3">
    <name type="scientific">Smittium culicis</name>
    <dbReference type="NCBI Taxonomy" id="133412"/>
    <lineage>
        <taxon>Eukaryota</taxon>
        <taxon>Fungi</taxon>
        <taxon>Fungi incertae sedis</taxon>
        <taxon>Zoopagomycota</taxon>
        <taxon>Kickxellomycotina</taxon>
        <taxon>Harpellomycetes</taxon>
        <taxon>Harpellales</taxon>
        <taxon>Legeriomycetaceae</taxon>
        <taxon>Smittium</taxon>
    </lineage>
</organism>
<evidence type="ECO:0000259" key="1">
    <source>
        <dbReference type="Pfam" id="PF03732"/>
    </source>
</evidence>
<dbReference type="Proteomes" id="UP000187283">
    <property type="component" value="Unassembled WGS sequence"/>
</dbReference>
<comment type="caution">
    <text evidence="2">The sequence shown here is derived from an EMBL/GenBank/DDBJ whole genome shotgun (WGS) entry which is preliminary data.</text>
</comment>
<dbReference type="OrthoDB" id="5582182at2759"/>
<dbReference type="InterPro" id="IPR005162">
    <property type="entry name" value="Retrotrans_gag_dom"/>
</dbReference>
<proteinExistence type="predicted"/>
<evidence type="ECO:0000313" key="3">
    <source>
        <dbReference type="Proteomes" id="UP000187283"/>
    </source>
</evidence>
<protein>
    <submittedName>
        <fullName evidence="2">Retrotransposon-derived protein PEG10</fullName>
    </submittedName>
</protein>
<sequence length="382" mass="43641">QLNQLTIELQALREENTRLQVLQEANQGSQVPAHFPAHAPSIRISLPERYNGDRSQFRGFTNQCRLLFFTHPDHYPSETNKVGLIISLLTGNALRWVSPYIEKGSPVLQDYELFMKEFSKVFDDPQRTQTANDAIRALRQASTTVSMYVSEFRRLMMDLEWNESSLVSQFAEGLNENILDTLALFQTPSDLEGYINAAITVDTRLSRRREEKTRRRKGIIPPMSTTAQTNEPMQIDSVYRTVSQPELDRRMKLGLCFYCGGSGSKRKINLNLQKPSTVTTKTDSMSEIASNQSMKTIFNHPNRFMIPVTIHTPRNHIGLKNIRTNTKKNPVSVEFIDGTPLKEGPITHHTKPLKIQIQENHWELAKFDIMTCNHADMILGLP</sequence>
<evidence type="ECO:0000313" key="2">
    <source>
        <dbReference type="EMBL" id="OMJ17865.1"/>
    </source>
</evidence>
<feature type="domain" description="Retrotransposon gag" evidence="1">
    <location>
        <begin position="85"/>
        <end position="176"/>
    </location>
</feature>
<dbReference type="InterPro" id="IPR032567">
    <property type="entry name" value="RTL1-rel"/>
</dbReference>
<dbReference type="PANTHER" id="PTHR15503">
    <property type="entry name" value="LDOC1 RELATED"/>
    <property type="match status" value="1"/>
</dbReference>
<feature type="non-terminal residue" evidence="2">
    <location>
        <position position="1"/>
    </location>
</feature>
<accession>A0A1R1XTC3</accession>
<reference evidence="2 3" key="1">
    <citation type="submission" date="2017-01" db="EMBL/GenBank/DDBJ databases">
        <authorList>
            <person name="Mah S.A."/>
            <person name="Swanson W.J."/>
            <person name="Moy G.W."/>
            <person name="Vacquier V.D."/>
        </authorList>
    </citation>
    <scope>NUCLEOTIDE SEQUENCE [LARGE SCALE GENOMIC DNA]</scope>
    <source>
        <strain evidence="2 3">GSMNP</strain>
    </source>
</reference>
<dbReference type="STRING" id="133412.A0A1R1XTC3"/>